<dbReference type="RefSeq" id="WP_013087996.1">
    <property type="nucleotide sequence ID" value="NC_014116.1"/>
</dbReference>
<keyword evidence="3" id="KW-0812">Transmembrane</keyword>
<feature type="transmembrane region" description="Helical" evidence="3">
    <location>
        <begin position="686"/>
        <end position="704"/>
    </location>
</feature>
<keyword evidence="3" id="KW-0472">Membrane</keyword>
<feature type="domain" description="T26-6p C-terminal" evidence="4">
    <location>
        <begin position="538"/>
        <end position="670"/>
    </location>
</feature>
<evidence type="ECO:0000259" key="6">
    <source>
        <dbReference type="Pfam" id="PF22265"/>
    </source>
</evidence>
<dbReference type="InterPro" id="IPR048730">
    <property type="entry name" value="T26-6p_C"/>
</dbReference>
<feature type="transmembrane region" description="Helical" evidence="3">
    <location>
        <begin position="709"/>
        <end position="728"/>
    </location>
</feature>
<dbReference type="Pfam" id="PF22092">
    <property type="entry name" value="T26-6p_Ig-like_dom"/>
    <property type="match status" value="1"/>
</dbReference>
<geneLocation type="plasmid" evidence="7">
    <name>pT26-2</name>
</geneLocation>
<feature type="compositionally biased region" description="Basic and acidic residues" evidence="2">
    <location>
        <begin position="11"/>
        <end position="31"/>
    </location>
</feature>
<feature type="region of interest" description="Disordered" evidence="2">
    <location>
        <begin position="1"/>
        <end position="31"/>
    </location>
</feature>
<evidence type="ECO:0000256" key="2">
    <source>
        <dbReference type="SAM" id="MobiDB-lite"/>
    </source>
</evidence>
<feature type="domain" description="T26-6p second immunoglobulin-like" evidence="6">
    <location>
        <begin position="400"/>
        <end position="529"/>
    </location>
</feature>
<dbReference type="InterPro" id="IPR054316">
    <property type="entry name" value="T26-6p_Ig-like_dom_2"/>
</dbReference>
<dbReference type="Pfam" id="PF22265">
    <property type="entry name" value="T26-6p_Ig-like_dom_2"/>
    <property type="match status" value="1"/>
</dbReference>
<keyword evidence="1" id="KW-0175">Coiled coil</keyword>
<proteinExistence type="predicted"/>
<reference evidence="7" key="1">
    <citation type="journal article" date="2010" name="Nucleic Acids Res.">
        <title>Two novel families of plasmids from hyperthermophilic archaea encoding new families of replication proteins.</title>
        <authorList>
            <person name="Soler N."/>
            <person name="Marguet E."/>
            <person name="Cortez D."/>
            <person name="Desnoues N."/>
            <person name="Keller J."/>
            <person name="van Tilbeurgh H."/>
            <person name="Sezonov G."/>
            <person name="Forterre P."/>
        </authorList>
    </citation>
    <scope>NUCLEOTIDE SEQUENCE</scope>
    <source>
        <strain evidence="7">26/2</strain>
        <plasmid evidence="7">pT26-2</plasmid>
    </source>
</reference>
<dbReference type="Gene3D" id="2.60.40.2050">
    <property type="match status" value="2"/>
</dbReference>
<keyword evidence="7" id="KW-0614">Plasmid</keyword>
<dbReference type="AlphaFoldDB" id="D6MY29"/>
<evidence type="ECO:0000259" key="5">
    <source>
        <dbReference type="Pfam" id="PF22092"/>
    </source>
</evidence>
<protein>
    <submittedName>
        <fullName evidence="7">T26-6p</fullName>
    </submittedName>
</protein>
<feature type="domain" description="T26-6p immunoglobulin-like" evidence="5">
    <location>
        <begin position="191"/>
        <end position="323"/>
    </location>
</feature>
<evidence type="ECO:0000256" key="3">
    <source>
        <dbReference type="SAM" id="Phobius"/>
    </source>
</evidence>
<gene>
    <name evidence="7" type="ORF">t26-6</name>
</gene>
<dbReference type="EMBL" id="GU056179">
    <property type="protein sequence ID" value="ADF80230.1"/>
    <property type="molecule type" value="Genomic_DNA"/>
</dbReference>
<keyword evidence="3" id="KW-1133">Transmembrane helix</keyword>
<dbReference type="InterPro" id="IPR054315">
    <property type="entry name" value="T26-6p_Ig-like_dom_1"/>
</dbReference>
<evidence type="ECO:0000259" key="4">
    <source>
        <dbReference type="Pfam" id="PF20984"/>
    </source>
</evidence>
<dbReference type="Pfam" id="PF20984">
    <property type="entry name" value="PT26-6P_helical"/>
    <property type="match status" value="1"/>
</dbReference>
<accession>D6MY29</accession>
<feature type="coiled-coil region" evidence="1">
    <location>
        <begin position="557"/>
        <end position="613"/>
    </location>
</feature>
<dbReference type="Gene3D" id="1.20.120.870">
    <property type="entry name" value="pT26-6p, five-helical bundle domain"/>
    <property type="match status" value="1"/>
</dbReference>
<sequence>MLSLFNFLKGKKNEDDKEKRQEKPRRRDRENKRKSLASAFILLLLISSTFSAGYAAAWPWDGAVEKVKSAYNSAKEWIGDHKAEVIGGMMIIGGVVLSATGVGASVGAPLIYAGTAMVGLGTVYHYITDTSGKKTTTQNPPRNATENATINDDDIDDVKKALDHATQAAHKAAAELTAKLRSDFVEYGNGGTAGQVLIHIYGPGLIYGFSAFPVQIRLEIPNQPVPFNKVHITEVTAYVIDENNRTYWTRVWNSSTFRQGGYIADTLDLVTVMKAPDPLVYQIRDAIVTGQISRELYDKIWNTSTTHFEIRVIVKGYQEAWKTDSSVSNQSSCPSDGHWYEDACWVHDKDIDFTLKAETTTAWGHVTGNTDVATIDGGMLGSLPIKFLQSLDLSGKWVLYQNKYAGALSDFIIITAASPVHVLNSTAMYKFLITPNPGYFQPANPKISDEYRFVTLRVIEGGRMELADTTTGHIGDLTEPTFFGLTAHYTDAPGTLDYHALGLVYAYVERDDGVKIPIWLAAEPMISVLSNTYTVMKDQDVKNLIDLYKKKDREKINATTKAMINSLQEKIDEAEQLLAKAKGMNNENAIEYAQGAIDEYKAAINDLQKAAQQDDYQMFLNYLNAAKKHEMAGDYYVNAARKALNGDLEQAKIDAEKAKEYSNLAKEYEPGFSLGGLLGGDTGKKVLAALIISIILAGAIYIFVGNKRLAALVFFVSIILLLLAFGAFKLPDLPKLPHV</sequence>
<evidence type="ECO:0000256" key="1">
    <source>
        <dbReference type="SAM" id="Coils"/>
    </source>
</evidence>
<dbReference type="InterPro" id="IPR043114">
    <property type="entry name" value="T26-6p_C_sf"/>
</dbReference>
<evidence type="ECO:0000313" key="7">
    <source>
        <dbReference type="EMBL" id="ADF80230.1"/>
    </source>
</evidence>
<name>D6MY29_9EURY</name>
<organism evidence="7">
    <name type="scientific">Thermococcus sp. 26/2</name>
    <dbReference type="NCBI Taxonomy" id="758583"/>
    <lineage>
        <taxon>Archaea</taxon>
        <taxon>Methanobacteriati</taxon>
        <taxon>Methanobacteriota</taxon>
        <taxon>Thermococci</taxon>
        <taxon>Thermococcales</taxon>
        <taxon>Thermococcaceae</taxon>
        <taxon>Thermococcus</taxon>
    </lineage>
</organism>